<keyword evidence="1" id="KW-0812">Transmembrane</keyword>
<name>A0A6A6HQN5_VIRVR</name>
<proteinExistence type="predicted"/>
<evidence type="ECO:0000313" key="2">
    <source>
        <dbReference type="EMBL" id="KAF2240152.1"/>
    </source>
</evidence>
<accession>A0A6A6HQN5</accession>
<dbReference type="OrthoDB" id="6770063at2759"/>
<evidence type="ECO:0000313" key="3">
    <source>
        <dbReference type="Proteomes" id="UP000800092"/>
    </source>
</evidence>
<keyword evidence="3" id="KW-1185">Reference proteome</keyword>
<dbReference type="EMBL" id="ML991771">
    <property type="protein sequence ID" value="KAF2240152.1"/>
    <property type="molecule type" value="Genomic_DNA"/>
</dbReference>
<gene>
    <name evidence="2" type="ORF">EV356DRAFT_527986</name>
</gene>
<feature type="transmembrane region" description="Helical" evidence="1">
    <location>
        <begin position="20"/>
        <end position="51"/>
    </location>
</feature>
<keyword evidence="1" id="KW-0472">Membrane</keyword>
<feature type="transmembrane region" description="Helical" evidence="1">
    <location>
        <begin position="103"/>
        <end position="120"/>
    </location>
</feature>
<reference evidence="2" key="1">
    <citation type="journal article" date="2020" name="Stud. Mycol.">
        <title>101 Dothideomycetes genomes: a test case for predicting lifestyles and emergence of pathogens.</title>
        <authorList>
            <person name="Haridas S."/>
            <person name="Albert R."/>
            <person name="Binder M."/>
            <person name="Bloem J."/>
            <person name="Labutti K."/>
            <person name="Salamov A."/>
            <person name="Andreopoulos B."/>
            <person name="Baker S."/>
            <person name="Barry K."/>
            <person name="Bills G."/>
            <person name="Bluhm B."/>
            <person name="Cannon C."/>
            <person name="Castanera R."/>
            <person name="Culley D."/>
            <person name="Daum C."/>
            <person name="Ezra D."/>
            <person name="Gonzalez J."/>
            <person name="Henrissat B."/>
            <person name="Kuo A."/>
            <person name="Liang C."/>
            <person name="Lipzen A."/>
            <person name="Lutzoni F."/>
            <person name="Magnuson J."/>
            <person name="Mondo S."/>
            <person name="Nolan M."/>
            <person name="Ohm R."/>
            <person name="Pangilinan J."/>
            <person name="Park H.-J."/>
            <person name="Ramirez L."/>
            <person name="Alfaro M."/>
            <person name="Sun H."/>
            <person name="Tritt A."/>
            <person name="Yoshinaga Y."/>
            <person name="Zwiers L.-H."/>
            <person name="Turgeon B."/>
            <person name="Goodwin S."/>
            <person name="Spatafora J."/>
            <person name="Crous P."/>
            <person name="Grigoriev I."/>
        </authorList>
    </citation>
    <scope>NUCLEOTIDE SEQUENCE</scope>
    <source>
        <strain evidence="2">Tuck. ex Michener</strain>
    </source>
</reference>
<keyword evidence="1" id="KW-1133">Transmembrane helix</keyword>
<organism evidence="2 3">
    <name type="scientific">Viridothelium virens</name>
    <name type="common">Speckled blister lichen</name>
    <name type="synonym">Trypethelium virens</name>
    <dbReference type="NCBI Taxonomy" id="1048519"/>
    <lineage>
        <taxon>Eukaryota</taxon>
        <taxon>Fungi</taxon>
        <taxon>Dikarya</taxon>
        <taxon>Ascomycota</taxon>
        <taxon>Pezizomycotina</taxon>
        <taxon>Dothideomycetes</taxon>
        <taxon>Dothideomycetes incertae sedis</taxon>
        <taxon>Trypetheliales</taxon>
        <taxon>Trypetheliaceae</taxon>
        <taxon>Viridothelium</taxon>
    </lineage>
</organism>
<dbReference type="AlphaFoldDB" id="A0A6A6HQN5"/>
<sequence length="124" mass="13190">MGLAEGSLFISLNAGLETRYHAIAIAGLLLSGSIGFTVGVSTSSVVLTATLRKLLHSSLKGVEGAQKIIDRTISDISYVMALKGRLHELTVHAYIMSLEYSHALSLAFATAALAICLFLVERKL</sequence>
<dbReference type="Proteomes" id="UP000800092">
    <property type="component" value="Unassembled WGS sequence"/>
</dbReference>
<protein>
    <submittedName>
        <fullName evidence="2">Uncharacterized protein</fullName>
    </submittedName>
</protein>
<evidence type="ECO:0000256" key="1">
    <source>
        <dbReference type="SAM" id="Phobius"/>
    </source>
</evidence>